<dbReference type="EMBL" id="JADBDZ010000001">
    <property type="protein sequence ID" value="MBE1530492.1"/>
    <property type="molecule type" value="Genomic_DNA"/>
</dbReference>
<name>A0ABR9JIW6_9ACTN</name>
<evidence type="ECO:0000313" key="4">
    <source>
        <dbReference type="Proteomes" id="UP000627838"/>
    </source>
</evidence>
<feature type="region of interest" description="Disordered" evidence="1">
    <location>
        <begin position="1"/>
        <end position="35"/>
    </location>
</feature>
<feature type="compositionally biased region" description="Basic and acidic residues" evidence="1">
    <location>
        <begin position="14"/>
        <end position="25"/>
    </location>
</feature>
<proteinExistence type="predicted"/>
<keyword evidence="4" id="KW-1185">Reference proteome</keyword>
<keyword evidence="2" id="KW-0812">Transmembrane</keyword>
<feature type="transmembrane region" description="Helical" evidence="2">
    <location>
        <begin position="242"/>
        <end position="259"/>
    </location>
</feature>
<feature type="transmembrane region" description="Helical" evidence="2">
    <location>
        <begin position="271"/>
        <end position="291"/>
    </location>
</feature>
<feature type="transmembrane region" description="Helical" evidence="2">
    <location>
        <begin position="171"/>
        <end position="189"/>
    </location>
</feature>
<evidence type="ECO:0008006" key="5">
    <source>
        <dbReference type="Google" id="ProtNLM"/>
    </source>
</evidence>
<reference evidence="3 4" key="1">
    <citation type="submission" date="2020-10" db="EMBL/GenBank/DDBJ databases">
        <title>Sequencing the genomes of 1000 actinobacteria strains.</title>
        <authorList>
            <person name="Klenk H.-P."/>
        </authorList>
    </citation>
    <scope>NUCLEOTIDE SEQUENCE [LARGE SCALE GENOMIC DNA]</scope>
    <source>
        <strain evidence="3 4">DSM 46744</strain>
    </source>
</reference>
<organism evidence="3 4">
    <name type="scientific">Actinomadura algeriensis</name>
    <dbReference type="NCBI Taxonomy" id="1679523"/>
    <lineage>
        <taxon>Bacteria</taxon>
        <taxon>Bacillati</taxon>
        <taxon>Actinomycetota</taxon>
        <taxon>Actinomycetes</taxon>
        <taxon>Streptosporangiales</taxon>
        <taxon>Thermomonosporaceae</taxon>
        <taxon>Actinomadura</taxon>
    </lineage>
</organism>
<keyword evidence="2" id="KW-0472">Membrane</keyword>
<feature type="transmembrane region" description="Helical" evidence="2">
    <location>
        <begin position="341"/>
        <end position="358"/>
    </location>
</feature>
<sequence>MNETSAAESAGDETADRPVPSKDHAPPSGGDARRGRVRIRAAAAGRRHATDLLVAGGFLLASVLVFGRLWADPGRRYLVNGGQDQYQWEWFFAVTARAVAHLDNPLFTDLQNAPLGVNLMANTVMLGLSIPLTPVTLVFGPSVTWALVLTGGLAATGFAWYLLLRHRLRRSPAAAGLGGALCAFAPSVISHANAHPNFVVLFVLPLIVDRLVVLWHRARPIRNGVLLGLLATYQIFLGEEALLLAATGLVTFGLAYAAARPDRVRAAARPLLTGLGVAAALTLAVAAYPLLWQFAGPQSYRELLHGPSGNDLMAIPAFAERSLAGPTVVGPVGVSTTEQNAFFGWPLVVLTIALVIWMRRQATATALGVVIVVAAVFSLGPEIIVRGEETGINGPWLLMSRLPLYESVLESRLAMICVPPIAVLIAMATDQILGVARAAPWRAAPLRMVWAIVLVQALLPIAPRPLLAEDRPVTPDFFTAGHWREYVEAGGSIVTVPPPNAAQALPLQWQIDAGLGFSLAEGYFVGPYGPDRTGVYGAVPRPTASLLRDVARSGRVPPLTGTERTTARADLEFWGADAVVLGPHPRRAALRITVDGLLGPGREVGGVRVWDVRHITPISPEQNGSG</sequence>
<evidence type="ECO:0000256" key="2">
    <source>
        <dbReference type="SAM" id="Phobius"/>
    </source>
</evidence>
<keyword evidence="2" id="KW-1133">Transmembrane helix</keyword>
<dbReference type="RefSeq" id="WP_225960975.1">
    <property type="nucleotide sequence ID" value="NZ_JADBDZ010000001.1"/>
</dbReference>
<feature type="transmembrane region" description="Helical" evidence="2">
    <location>
        <begin position="145"/>
        <end position="164"/>
    </location>
</feature>
<evidence type="ECO:0000256" key="1">
    <source>
        <dbReference type="SAM" id="MobiDB-lite"/>
    </source>
</evidence>
<dbReference type="Proteomes" id="UP000627838">
    <property type="component" value="Unassembled WGS sequence"/>
</dbReference>
<gene>
    <name evidence="3" type="ORF">H4W34_000325</name>
</gene>
<feature type="transmembrane region" description="Helical" evidence="2">
    <location>
        <begin position="365"/>
        <end position="385"/>
    </location>
</feature>
<protein>
    <recommendedName>
        <fullName evidence="5">Glycosyl transferase</fullName>
    </recommendedName>
</protein>
<accession>A0ABR9JIW6</accession>
<comment type="caution">
    <text evidence="3">The sequence shown here is derived from an EMBL/GenBank/DDBJ whole genome shotgun (WGS) entry which is preliminary data.</text>
</comment>
<evidence type="ECO:0000313" key="3">
    <source>
        <dbReference type="EMBL" id="MBE1530492.1"/>
    </source>
</evidence>
<feature type="transmembrane region" description="Helical" evidence="2">
    <location>
        <begin position="52"/>
        <end position="70"/>
    </location>
</feature>